<dbReference type="GO" id="GO:0005886">
    <property type="term" value="C:plasma membrane"/>
    <property type="evidence" value="ECO:0007669"/>
    <property type="project" value="UniProtKB-SubCell"/>
</dbReference>
<dbReference type="InterPro" id="IPR010290">
    <property type="entry name" value="TM_effector"/>
</dbReference>
<dbReference type="InterPro" id="IPR036259">
    <property type="entry name" value="MFS_trans_sf"/>
</dbReference>
<feature type="transmembrane region" description="Helical" evidence="7">
    <location>
        <begin position="180"/>
        <end position="199"/>
    </location>
</feature>
<dbReference type="GO" id="GO:0022857">
    <property type="term" value="F:transmembrane transporter activity"/>
    <property type="evidence" value="ECO:0007669"/>
    <property type="project" value="InterPro"/>
</dbReference>
<feature type="transmembrane region" description="Helical" evidence="7">
    <location>
        <begin position="302"/>
        <end position="322"/>
    </location>
</feature>
<keyword evidence="4 7" id="KW-0812">Transmembrane</keyword>
<feature type="transmembrane region" description="Helical" evidence="7">
    <location>
        <begin position="394"/>
        <end position="414"/>
    </location>
</feature>
<feature type="transmembrane region" description="Helical" evidence="7">
    <location>
        <begin position="234"/>
        <end position="255"/>
    </location>
</feature>
<keyword evidence="5 7" id="KW-1133">Transmembrane helix</keyword>
<dbReference type="PANTHER" id="PTHR23513:SF11">
    <property type="entry name" value="STAPHYLOFERRIN A TRANSPORTER"/>
    <property type="match status" value="1"/>
</dbReference>
<dbReference type="EMBL" id="AVPL01000013">
    <property type="protein sequence ID" value="KGN41749.1"/>
    <property type="molecule type" value="Genomic_DNA"/>
</dbReference>
<sequence>MTDLTERQLPRALTPFRGAAYRRLAVALVFTTFASGVWAVALVWEVVRIGGGASQLSVVATSSAVGVILPALLAGVVADRVPQKRILLVVAGAELACMSTVAALSLTGVTALWMLAGIGFVNGAGMAFYYPAYTAWLPALVDERDLMAVNGFEGMVRPTIGQAIGPAVAGAAVAAASPGFAVSIAAGSVLVGLLALIAVPETPLRRQLDDVHARHPVRAAGADMREGFAYMVRTPWLLATLLFASLMVLVVMGPLEVLLPFLIKDRLGGGPREHAWVLAAFGLGGAAGSLVMASLRMPRRYLTWMNLLWGVGTVPLAVIGYAGRLWVVVVSAFVLGACFSAPMVIWGTLLQRRVPPPLIGRVSSLDFFVSISLMPVSMALAGPVSEAIGLRPTYLIAGLVPSVIAVVAILWARLPADELAHPLRD</sequence>
<keyword evidence="2" id="KW-0813">Transport</keyword>
<evidence type="ECO:0000256" key="5">
    <source>
        <dbReference type="ARBA" id="ARBA00022989"/>
    </source>
</evidence>
<keyword evidence="3" id="KW-1003">Cell membrane</keyword>
<comment type="caution">
    <text evidence="9">The sequence shown here is derived from an EMBL/GenBank/DDBJ whole genome shotgun (WGS) entry which is preliminary data.</text>
</comment>
<name>A0A0A0JYC7_9MICO</name>
<dbReference type="RefSeq" id="WP_035935533.1">
    <property type="nucleotide sequence ID" value="NZ_AVPL01000013.1"/>
</dbReference>
<keyword evidence="10" id="KW-1185">Reference proteome</keyword>
<keyword evidence="6 7" id="KW-0472">Membrane</keyword>
<evidence type="ECO:0000256" key="4">
    <source>
        <dbReference type="ARBA" id="ARBA00022692"/>
    </source>
</evidence>
<evidence type="ECO:0000259" key="8">
    <source>
        <dbReference type="PROSITE" id="PS50850"/>
    </source>
</evidence>
<dbReference type="AlphaFoldDB" id="A0A0A0JYC7"/>
<dbReference type="eggNOG" id="COG2814">
    <property type="taxonomic scope" value="Bacteria"/>
</dbReference>
<evidence type="ECO:0000256" key="2">
    <source>
        <dbReference type="ARBA" id="ARBA00022448"/>
    </source>
</evidence>
<feature type="transmembrane region" description="Helical" evidence="7">
    <location>
        <begin position="154"/>
        <end position="174"/>
    </location>
</feature>
<evidence type="ECO:0000256" key="6">
    <source>
        <dbReference type="ARBA" id="ARBA00023136"/>
    </source>
</evidence>
<dbReference type="Pfam" id="PF05977">
    <property type="entry name" value="MFS_3"/>
    <property type="match status" value="1"/>
</dbReference>
<feature type="transmembrane region" description="Helical" evidence="7">
    <location>
        <begin position="86"/>
        <end position="106"/>
    </location>
</feature>
<proteinExistence type="predicted"/>
<reference evidence="9 10" key="1">
    <citation type="submission" date="2013-08" db="EMBL/GenBank/DDBJ databases">
        <title>The genome sequence of Knoellia aerolata.</title>
        <authorList>
            <person name="Zhu W."/>
            <person name="Wang G."/>
        </authorList>
    </citation>
    <scope>NUCLEOTIDE SEQUENCE [LARGE SCALE GENOMIC DNA]</scope>
    <source>
        <strain evidence="9 10">DSM 18566</strain>
    </source>
</reference>
<dbReference type="Gene3D" id="1.20.1250.20">
    <property type="entry name" value="MFS general substrate transporter like domains"/>
    <property type="match status" value="1"/>
</dbReference>
<protein>
    <submittedName>
        <fullName evidence="9">MFS transporter</fullName>
    </submittedName>
</protein>
<dbReference type="PROSITE" id="PS50850">
    <property type="entry name" value="MFS"/>
    <property type="match status" value="1"/>
</dbReference>
<evidence type="ECO:0000313" key="9">
    <source>
        <dbReference type="EMBL" id="KGN41749.1"/>
    </source>
</evidence>
<evidence type="ECO:0000313" key="10">
    <source>
        <dbReference type="Proteomes" id="UP000030013"/>
    </source>
</evidence>
<dbReference type="OrthoDB" id="69054at2"/>
<dbReference type="CDD" id="cd06173">
    <property type="entry name" value="MFS_MefA_like"/>
    <property type="match status" value="1"/>
</dbReference>
<dbReference type="STRING" id="1385519.N801_06235"/>
<feature type="domain" description="Major facilitator superfamily (MFS) profile" evidence="8">
    <location>
        <begin position="20"/>
        <end position="420"/>
    </location>
</feature>
<accession>A0A0A0JYC7</accession>
<feature type="transmembrane region" description="Helical" evidence="7">
    <location>
        <begin position="112"/>
        <end position="133"/>
    </location>
</feature>
<comment type="subcellular location">
    <subcellularLocation>
        <location evidence="1">Cell membrane</location>
        <topology evidence="1">Multi-pass membrane protein</topology>
    </subcellularLocation>
</comment>
<evidence type="ECO:0000256" key="7">
    <source>
        <dbReference type="SAM" id="Phobius"/>
    </source>
</evidence>
<gene>
    <name evidence="9" type="ORF">N801_06235</name>
</gene>
<organism evidence="9 10">
    <name type="scientific">Knoellia aerolata DSM 18566</name>
    <dbReference type="NCBI Taxonomy" id="1385519"/>
    <lineage>
        <taxon>Bacteria</taxon>
        <taxon>Bacillati</taxon>
        <taxon>Actinomycetota</taxon>
        <taxon>Actinomycetes</taxon>
        <taxon>Micrococcales</taxon>
        <taxon>Intrasporangiaceae</taxon>
        <taxon>Knoellia</taxon>
    </lineage>
</organism>
<feature type="transmembrane region" description="Helical" evidence="7">
    <location>
        <begin position="56"/>
        <end position="74"/>
    </location>
</feature>
<evidence type="ECO:0000256" key="1">
    <source>
        <dbReference type="ARBA" id="ARBA00004651"/>
    </source>
</evidence>
<dbReference type="SUPFAM" id="SSF103473">
    <property type="entry name" value="MFS general substrate transporter"/>
    <property type="match status" value="1"/>
</dbReference>
<evidence type="ECO:0000256" key="3">
    <source>
        <dbReference type="ARBA" id="ARBA00022475"/>
    </source>
</evidence>
<feature type="transmembrane region" description="Helical" evidence="7">
    <location>
        <begin position="275"/>
        <end position="295"/>
    </location>
</feature>
<feature type="transmembrane region" description="Helical" evidence="7">
    <location>
        <begin position="328"/>
        <end position="350"/>
    </location>
</feature>
<dbReference type="InterPro" id="IPR020846">
    <property type="entry name" value="MFS_dom"/>
</dbReference>
<feature type="transmembrane region" description="Helical" evidence="7">
    <location>
        <begin position="21"/>
        <end position="44"/>
    </location>
</feature>
<dbReference type="Proteomes" id="UP000030013">
    <property type="component" value="Unassembled WGS sequence"/>
</dbReference>
<feature type="transmembrane region" description="Helical" evidence="7">
    <location>
        <begin position="362"/>
        <end position="382"/>
    </location>
</feature>
<dbReference type="PANTHER" id="PTHR23513">
    <property type="entry name" value="INTEGRAL MEMBRANE EFFLUX PROTEIN-RELATED"/>
    <property type="match status" value="1"/>
</dbReference>